<dbReference type="Proteomes" id="UP001163115">
    <property type="component" value="Chromosome"/>
</dbReference>
<sequence length="235" mass="27274">MIHREIRSYEDFLETLLEAGFSMGGGNSEGIYSIINWGWNQSPPYETPITWHTGSWETDPWEWRIRVLDERNDIAYSKLFFKKSGFITKDWAPLFLAVRRNGRTLEEEYRDGLISSPAKRIYETIVEHISLPLHSIKELAGFGKEDKSLFDRSLVELQMKLYVTMCGRKQKRSLKGEEYGWSSTVFCSTETFWGADVFEEAAKIKKEDAIKQITEQILLLNPNADSKKIIKFIKG</sequence>
<organism evidence="1 2">
    <name type="scientific">Lacrimispora xylanolytica</name>
    <dbReference type="NCBI Taxonomy" id="29375"/>
    <lineage>
        <taxon>Bacteria</taxon>
        <taxon>Bacillati</taxon>
        <taxon>Bacillota</taxon>
        <taxon>Clostridia</taxon>
        <taxon>Lachnospirales</taxon>
        <taxon>Lachnospiraceae</taxon>
        <taxon>Lacrimispora</taxon>
    </lineage>
</organism>
<dbReference type="RefSeq" id="WP_268115945.1">
    <property type="nucleotide sequence ID" value="NZ_CP113524.1"/>
</dbReference>
<dbReference type="InterPro" id="IPR056298">
    <property type="entry name" value="AlkZ-rel"/>
</dbReference>
<dbReference type="Pfam" id="PF24741">
    <property type="entry name" value="AlkZ-rel"/>
    <property type="match status" value="1"/>
</dbReference>
<proteinExistence type="predicted"/>
<evidence type="ECO:0000313" key="2">
    <source>
        <dbReference type="Proteomes" id="UP001163115"/>
    </source>
</evidence>
<dbReference type="EMBL" id="CP113524">
    <property type="protein sequence ID" value="WAJ25021.1"/>
    <property type="molecule type" value="Genomic_DNA"/>
</dbReference>
<protein>
    <submittedName>
        <fullName evidence="1">Uncharacterized protein</fullName>
    </submittedName>
</protein>
<gene>
    <name evidence="1" type="ORF">OW255_05805</name>
</gene>
<accession>A0ABY7AEI8</accession>
<evidence type="ECO:0000313" key="1">
    <source>
        <dbReference type="EMBL" id="WAJ25021.1"/>
    </source>
</evidence>
<name>A0ABY7AEI8_9FIRM</name>
<keyword evidence="2" id="KW-1185">Reference proteome</keyword>
<reference evidence="1" key="1">
    <citation type="submission" date="2022-11" db="EMBL/GenBank/DDBJ databases">
        <title>Lacrimispora xylanolytica sy1, complete genome.</title>
        <authorList>
            <person name="Choi S."/>
        </authorList>
    </citation>
    <scope>NUCLEOTIDE SEQUENCE</scope>
    <source>
        <strain evidence="1">Sy1</strain>
    </source>
</reference>